<dbReference type="Gene3D" id="1.10.287.130">
    <property type="match status" value="1"/>
</dbReference>
<comment type="caution">
    <text evidence="5">The sequence shown here is derived from an EMBL/GenBank/DDBJ whole genome shotgun (WGS) entry which is preliminary data.</text>
</comment>
<keyword evidence="5" id="KW-0808">Transferase</keyword>
<feature type="region of interest" description="Disordered" evidence="3">
    <location>
        <begin position="294"/>
        <end position="313"/>
    </location>
</feature>
<evidence type="ECO:0000313" key="6">
    <source>
        <dbReference type="Proteomes" id="UP000753724"/>
    </source>
</evidence>
<comment type="catalytic activity">
    <reaction evidence="1">
        <text>ATP + protein L-histidine = ADP + protein N-phospho-L-histidine.</text>
        <dbReference type="EC" id="2.7.13.3"/>
    </reaction>
</comment>
<dbReference type="Pfam" id="PF00512">
    <property type="entry name" value="HisKA"/>
    <property type="match status" value="1"/>
</dbReference>
<dbReference type="RefSeq" id="WP_161720723.1">
    <property type="nucleotide sequence ID" value="NZ_JAAAPO010000008.1"/>
</dbReference>
<feature type="compositionally biased region" description="Polar residues" evidence="3">
    <location>
        <begin position="658"/>
        <end position="679"/>
    </location>
</feature>
<feature type="compositionally biased region" description="Pro residues" evidence="3">
    <location>
        <begin position="169"/>
        <end position="188"/>
    </location>
</feature>
<accession>A0ABW9XHM6</accession>
<keyword evidence="6" id="KW-1185">Reference proteome</keyword>
<sequence length="679" mass="71026">MRYDDRLATVLRLTPNGPSVARIQFRQLLDLIGTAPCDVRGEQYDQAYLRLADLSRQIAAVDRAAMLDQPGLRLRSARLVAALCNGESNVAAAAIRAAQLTDEQWVDLIPVMPLHARRWVRLRDDLGDGPLALLTRLGIDDFALPEGAGPQGEPVASPRPIILAEDQPDPTPPDPTPPEPTPPAPNTTPPRGGARRSPQRALAGVAKGGVSRPAGGSSGQGMGHMMQAGGATPDIPDVATPDIPAHDVPAPDAAALAATVAEATLAAGSALPADDDIGALVRRIETFRRARDLAANSTGDSPRLPLEDEGSDRRGLNSFDFASDGEGRIVWCDPNVAPMVVGHLLGGSLRISNAISQHQPLRAVRITLDGAPAVAGDWQVDAVPRFDPTGGRFIGHLGRFRRPGESALRVVADDTPAAKGESEADRLRQLLHELRTPVNAIQGFAEIIQQQLFGPAPHEYRALAAVIAADSARMLAGFEELDRFAKLASGAMELTAGTSDFAEALRATVARLQPQGAAQGPRLTLVEAGAATAPVALDPIEAERLCWRLLATITGNAGAQEEIALRLERAGDAVYLTCALPAVLADLADEALYHAAALPAPPAPSAGMFGTGFALRLAGAELRAAGGQLTRCGANLRLMLPLVRPIVAPAEPSDMASDLTQAVAQPSKEPSTAGTGTTT</sequence>
<evidence type="ECO:0000259" key="4">
    <source>
        <dbReference type="SMART" id="SM00388"/>
    </source>
</evidence>
<evidence type="ECO:0000256" key="3">
    <source>
        <dbReference type="SAM" id="MobiDB-lite"/>
    </source>
</evidence>
<dbReference type="SUPFAM" id="SSF47384">
    <property type="entry name" value="Homodimeric domain of signal transducing histidine kinase"/>
    <property type="match status" value="1"/>
</dbReference>
<name>A0ABW9XHM6_9SPHN</name>
<dbReference type="GO" id="GO:0016301">
    <property type="term" value="F:kinase activity"/>
    <property type="evidence" value="ECO:0007669"/>
    <property type="project" value="UniProtKB-KW"/>
</dbReference>
<dbReference type="SMART" id="SM00388">
    <property type="entry name" value="HisKA"/>
    <property type="match status" value="1"/>
</dbReference>
<dbReference type="EMBL" id="JAAAPO010000008">
    <property type="protein sequence ID" value="NBC38067.1"/>
    <property type="molecule type" value="Genomic_DNA"/>
</dbReference>
<dbReference type="InterPro" id="IPR003661">
    <property type="entry name" value="HisK_dim/P_dom"/>
</dbReference>
<evidence type="ECO:0000313" key="5">
    <source>
        <dbReference type="EMBL" id="NBC38067.1"/>
    </source>
</evidence>
<dbReference type="Proteomes" id="UP000753724">
    <property type="component" value="Unassembled WGS sequence"/>
</dbReference>
<proteinExistence type="predicted"/>
<gene>
    <name evidence="5" type="ORF">GTZ99_16060</name>
</gene>
<dbReference type="InterPro" id="IPR036097">
    <property type="entry name" value="HisK_dim/P_sf"/>
</dbReference>
<dbReference type="EC" id="2.7.13.3" evidence="2"/>
<reference evidence="6" key="1">
    <citation type="submission" date="2020-01" db="EMBL/GenBank/DDBJ databases">
        <title>Sphingomonas sp. strain CSW-10.</title>
        <authorList>
            <person name="Chen W.-M."/>
        </authorList>
    </citation>
    <scope>NUCLEOTIDE SEQUENCE [LARGE SCALE GENOMIC DNA]</scope>
    <source>
        <strain evidence="6">FSY-8</strain>
    </source>
</reference>
<feature type="region of interest" description="Disordered" evidence="3">
    <location>
        <begin position="657"/>
        <end position="679"/>
    </location>
</feature>
<keyword evidence="5" id="KW-0418">Kinase</keyword>
<feature type="region of interest" description="Disordered" evidence="3">
    <location>
        <begin position="162"/>
        <end position="227"/>
    </location>
</feature>
<evidence type="ECO:0000256" key="1">
    <source>
        <dbReference type="ARBA" id="ARBA00000085"/>
    </source>
</evidence>
<protein>
    <recommendedName>
        <fullName evidence="2">histidine kinase</fullName>
        <ecNumber evidence="2">2.7.13.3</ecNumber>
    </recommendedName>
</protein>
<evidence type="ECO:0000256" key="2">
    <source>
        <dbReference type="ARBA" id="ARBA00012438"/>
    </source>
</evidence>
<organism evidence="5 6">
    <name type="scientific">Novosphingobium ovatum</name>
    <dbReference type="NCBI Taxonomy" id="1908523"/>
    <lineage>
        <taxon>Bacteria</taxon>
        <taxon>Pseudomonadati</taxon>
        <taxon>Pseudomonadota</taxon>
        <taxon>Alphaproteobacteria</taxon>
        <taxon>Sphingomonadales</taxon>
        <taxon>Sphingomonadaceae</taxon>
        <taxon>Novosphingobium</taxon>
    </lineage>
</organism>
<dbReference type="CDD" id="cd00082">
    <property type="entry name" value="HisKA"/>
    <property type="match status" value="1"/>
</dbReference>
<feature type="domain" description="Signal transduction histidine kinase dimerisation/phosphoacceptor" evidence="4">
    <location>
        <begin position="422"/>
        <end position="490"/>
    </location>
</feature>